<gene>
    <name evidence="1" type="ORF">BSTOLATCC_MIC14709</name>
</gene>
<protein>
    <submittedName>
        <fullName evidence="1">Uncharacterized protein</fullName>
    </submittedName>
</protein>
<name>A0AAU9IRY0_9CILI</name>
<evidence type="ECO:0000313" key="1">
    <source>
        <dbReference type="EMBL" id="CAG9315967.1"/>
    </source>
</evidence>
<accession>A0AAU9IRY0</accession>
<organism evidence="1 2">
    <name type="scientific">Blepharisma stoltei</name>
    <dbReference type="NCBI Taxonomy" id="1481888"/>
    <lineage>
        <taxon>Eukaryota</taxon>
        <taxon>Sar</taxon>
        <taxon>Alveolata</taxon>
        <taxon>Ciliophora</taxon>
        <taxon>Postciliodesmatophora</taxon>
        <taxon>Heterotrichea</taxon>
        <taxon>Heterotrichida</taxon>
        <taxon>Blepharismidae</taxon>
        <taxon>Blepharisma</taxon>
    </lineage>
</organism>
<comment type="caution">
    <text evidence="1">The sequence shown here is derived from an EMBL/GenBank/DDBJ whole genome shotgun (WGS) entry which is preliminary data.</text>
</comment>
<keyword evidence="2" id="KW-1185">Reference proteome</keyword>
<dbReference type="Proteomes" id="UP001162131">
    <property type="component" value="Unassembled WGS sequence"/>
</dbReference>
<reference evidence="1" key="1">
    <citation type="submission" date="2021-09" db="EMBL/GenBank/DDBJ databases">
        <authorList>
            <consortium name="AG Swart"/>
            <person name="Singh M."/>
            <person name="Singh A."/>
            <person name="Seah K."/>
            <person name="Emmerich C."/>
        </authorList>
    </citation>
    <scope>NUCLEOTIDE SEQUENCE</scope>
    <source>
        <strain evidence="1">ATCC30299</strain>
    </source>
</reference>
<sequence length="693" mass="80053">MLENIVNKLSLTQSDFKVEDVDDYILRTQLRNGKILGESFEDLAPLYKSLCDKYLSFIEKLLTSGSANLKNNNFVDFANNISEAYRHLGIAREHLGYANLDEKLDLLKIQFISSLKERFNNSIAALEKERIEKINIEALKDNISIIKAASDVHNLRKLIAENDIGNLLSLIMEKYQAYFEKSKAHVLSIINNKETRNISEIEANFDEFVLLMEVPDIEYLIAASYQDTLRSLESKINFYKNEAKGIIKSFSNSPESVDFAPLRDCFACLESGKWIEKFSKGIYSNELSVVEKEINSFIDKLLAELKEIDLGYQFPINVSKGYSIVQKMREVVQLKEFIPSVENCDKIIIGIFEKRVQESLKFIKRELNPELQDSERENKEIENLRGIRLKYTQGEEAKESTEKLQELVRNNGFENIEDVDKKIKEIENFIQKFNERLEEGTVDVDKIENSYLYIEECKKIPELFETTEAISKSILVNLINLYNRNFGSLTEFFNSVPIKIKAERFTDIESIKTFSHQTALRFKEILLLSTKSPSFSKYYDMEPYYRRYSTKLDELGDIFSEKLKLSDENSTFQKMSSLLVIVNEFAIVNDNFKSLSAKYEKILSTKLTQTCKSILESIEIHSFDRVNQLIKCLDEATWNDNKDIAKDRSHFTIELILTEAKESALNISNSKLDHPLIAKILKNIGKVTLAKQN</sequence>
<dbReference type="EMBL" id="CAJZBQ010000014">
    <property type="protein sequence ID" value="CAG9315967.1"/>
    <property type="molecule type" value="Genomic_DNA"/>
</dbReference>
<dbReference type="AlphaFoldDB" id="A0AAU9IRY0"/>
<proteinExistence type="predicted"/>
<evidence type="ECO:0000313" key="2">
    <source>
        <dbReference type="Proteomes" id="UP001162131"/>
    </source>
</evidence>